<keyword evidence="2" id="KW-1133">Transmembrane helix</keyword>
<dbReference type="RefSeq" id="WP_000935765.1">
    <property type="nucleotide sequence ID" value="NZ_CAJSLB010000041.1"/>
</dbReference>
<evidence type="ECO:0000313" key="5">
    <source>
        <dbReference type="EMBL" id="EFM7861849.1"/>
    </source>
</evidence>
<dbReference type="InterPro" id="IPR014575">
    <property type="entry name" value="T3SS_EspD"/>
</dbReference>
<dbReference type="AlphaFoldDB" id="A0A1E5M027"/>
<evidence type="ECO:0000313" key="9">
    <source>
        <dbReference type="Proteomes" id="UP000587626"/>
    </source>
</evidence>
<dbReference type="Proteomes" id="UP000587626">
    <property type="component" value="Unassembled WGS sequence"/>
</dbReference>
<evidence type="ECO:0000313" key="8">
    <source>
        <dbReference type="Proteomes" id="UP000542214"/>
    </source>
</evidence>
<evidence type="ECO:0000256" key="2">
    <source>
        <dbReference type="SAM" id="Phobius"/>
    </source>
</evidence>
<name>A0A1E5M027_ECOLX</name>
<accession>A0A1E5M027</accession>
<proteinExistence type="predicted"/>
<comment type="caution">
    <text evidence="5">The sequence shown here is derived from an EMBL/GenBank/DDBJ whole genome shotgun (WGS) entry which is preliminary data.</text>
</comment>
<reference evidence="6" key="4">
    <citation type="submission" date="2021-03" db="EMBL/GenBank/DDBJ databases">
        <authorList>
            <consortium name="NCBI Pathogen Detection Project"/>
        </authorList>
    </citation>
    <scope>NUCLEOTIDE SEQUENCE</scope>
    <source>
        <strain evidence="6">Escherichia coli</strain>
    </source>
</reference>
<evidence type="ECO:0000313" key="3">
    <source>
        <dbReference type="EMBL" id="EFB4535212.1"/>
    </source>
</evidence>
<keyword evidence="2" id="KW-0812">Transmembrane</keyword>
<gene>
    <name evidence="5" type="ORF">B6R15_003130</name>
    <name evidence="3" type="ORF">C0P57_004574</name>
    <name evidence="4" type="ORF">CTR35_004778</name>
    <name evidence="6" type="ORF">J0541_004677</name>
</gene>
<dbReference type="Proteomes" id="UP000542214">
    <property type="component" value="Unassembled WGS sequence"/>
</dbReference>
<dbReference type="EMBL" id="AASHPR010000087">
    <property type="protein sequence ID" value="EFC3527506.1"/>
    <property type="molecule type" value="Genomic_DNA"/>
</dbReference>
<evidence type="ECO:0000313" key="6">
    <source>
        <dbReference type="EMBL" id="HBB1575662.1"/>
    </source>
</evidence>
<dbReference type="PIRSF" id="PIRSF033018">
    <property type="entry name" value="EspD"/>
    <property type="match status" value="1"/>
</dbReference>
<dbReference type="EMBL" id="AATLXB010000038">
    <property type="protein sequence ID" value="EFM7861849.1"/>
    <property type="molecule type" value="Genomic_DNA"/>
</dbReference>
<dbReference type="Proteomes" id="UP000538406">
    <property type="component" value="Unassembled WGS sequence"/>
</dbReference>
<dbReference type="EMBL" id="AASFZR010000116">
    <property type="protein sequence ID" value="EFB4535212.1"/>
    <property type="molecule type" value="Genomic_DNA"/>
</dbReference>
<feature type="transmembrane region" description="Helical" evidence="2">
    <location>
        <begin position="234"/>
        <end position="255"/>
    </location>
</feature>
<organism evidence="5 9">
    <name type="scientific">Escherichia coli</name>
    <dbReference type="NCBI Taxonomy" id="562"/>
    <lineage>
        <taxon>Bacteria</taxon>
        <taxon>Pseudomonadati</taxon>
        <taxon>Pseudomonadota</taxon>
        <taxon>Gammaproteobacteria</taxon>
        <taxon>Enterobacterales</taxon>
        <taxon>Enterobacteriaceae</taxon>
        <taxon>Escherichia</taxon>
    </lineage>
</organism>
<protein>
    <submittedName>
        <fullName evidence="5">YopB/SseC family type III secretion system translocon subunit</fullName>
    </submittedName>
</protein>
<dbReference type="Proteomes" id="UP000870292">
    <property type="component" value="Unassembled WGS sequence"/>
</dbReference>
<evidence type="ECO:0000313" key="4">
    <source>
        <dbReference type="EMBL" id="EFC3527506.1"/>
    </source>
</evidence>
<feature type="transmembrane region" description="Helical" evidence="2">
    <location>
        <begin position="181"/>
        <end position="214"/>
    </location>
</feature>
<feature type="compositionally biased region" description="Polar residues" evidence="1">
    <location>
        <begin position="92"/>
        <end position="105"/>
    </location>
</feature>
<evidence type="ECO:0000313" key="7">
    <source>
        <dbReference type="Proteomes" id="UP000538406"/>
    </source>
</evidence>
<reference evidence="5 9" key="2">
    <citation type="submission" date="2018-08" db="EMBL/GenBank/DDBJ databases">
        <authorList>
            <consortium name="GenomeTrakr network: Whole genome sequencing for foodborne pathogen traceback"/>
        </authorList>
    </citation>
    <scope>NUCLEOTIDE SEQUENCE [LARGE SCALE GENOMIC DNA]</scope>
    <source>
        <strain evidence="5 9">NC_STEC194</strain>
    </source>
</reference>
<dbReference type="EMBL" id="DADUEU010000044">
    <property type="protein sequence ID" value="HBB1575662.1"/>
    <property type="molecule type" value="Genomic_DNA"/>
</dbReference>
<evidence type="ECO:0000256" key="1">
    <source>
        <dbReference type="SAM" id="MobiDB-lite"/>
    </source>
</evidence>
<reference evidence="7 8" key="3">
    <citation type="submission" date="2018-08" db="EMBL/GenBank/DDBJ databases">
        <authorList>
            <consortium name="NARMS: The National Antimicrobial Resistance Monitoring System"/>
        </authorList>
    </citation>
    <scope>NUCLEOTIDE SEQUENCE [LARGE SCALE GENOMIC DNA]</scope>
    <source>
        <strain evidence="4 7">FSIS11705178</strain>
        <strain evidence="3 8">FSIS11706358</strain>
    </source>
</reference>
<sequence>MLNVNSDIQSMRFGASAATATSGINQPEVTSALDLQLVKSTAPSASWTESTALPTPPAGHSLVTPSVAEDVLSKLFGGISGEVRSRTEGTEPQRSTQNASSGYPYLSQVNNVDPQAMMMMVTLLSLDASAQKVASMKNSNEIYTDGQNKALDNKTLEFKKQLEEQQKAEEKAQKSKILGQVFGWLGVAVTAIAAIFNPALWAVVAVSATAMALQTAVDVMGDKAPQALKTAAQVFGGVSIAASILTAGIGGVSSLMSKVGDVANKVGSNIVKTVTKLADVFVENVVSKVAATANGFTTSARSIGTTVLNNDSAQYSILAQLSAYAVQNLTRQSENLGESAKVELDKAAAELRNQASYLQNASQLISDSARVNSRIVSGRV</sequence>
<reference evidence="6" key="1">
    <citation type="journal article" date="2018" name="Genome Biol.">
        <title>SKESA: strategic k-mer extension for scrupulous assemblies.</title>
        <authorList>
            <person name="Souvorov A."/>
            <person name="Agarwala R."/>
            <person name="Lipman D.J."/>
        </authorList>
    </citation>
    <scope>NUCLEOTIDE SEQUENCE</scope>
    <source>
        <strain evidence="6">Escherichia coli</strain>
    </source>
</reference>
<feature type="region of interest" description="Disordered" evidence="1">
    <location>
        <begin position="82"/>
        <end position="105"/>
    </location>
</feature>
<keyword evidence="2" id="KW-0472">Membrane</keyword>